<proteinExistence type="predicted"/>
<reference evidence="1" key="1">
    <citation type="submission" date="2014-05" db="EMBL/GenBank/DDBJ databases">
        <authorList>
            <person name="Chronopoulou M."/>
        </authorList>
    </citation>
    <scope>NUCLEOTIDE SEQUENCE</scope>
    <source>
        <tissue evidence="1">Whole organism</tissue>
    </source>
</reference>
<name>A0A0K2UV37_LEPSM</name>
<sequence>NTLVQSVLDSIVGNNNRNASFNLNFLSSNTTDVQKLILSNLLQNNGAHNLTSVFSTPSEEDVRKALLNKMLQQNKNNSSTGFPTQNGNEIQQEILSSILSPDGNKSLPFSFLNSNETNVKKLILQN</sequence>
<feature type="non-terminal residue" evidence="1">
    <location>
        <position position="126"/>
    </location>
</feature>
<dbReference type="AlphaFoldDB" id="A0A0K2UV37"/>
<dbReference type="OrthoDB" id="7493297at2759"/>
<organism evidence="1">
    <name type="scientific">Lepeophtheirus salmonis</name>
    <name type="common">Salmon louse</name>
    <name type="synonym">Caligus salmonis</name>
    <dbReference type="NCBI Taxonomy" id="72036"/>
    <lineage>
        <taxon>Eukaryota</taxon>
        <taxon>Metazoa</taxon>
        <taxon>Ecdysozoa</taxon>
        <taxon>Arthropoda</taxon>
        <taxon>Crustacea</taxon>
        <taxon>Multicrustacea</taxon>
        <taxon>Hexanauplia</taxon>
        <taxon>Copepoda</taxon>
        <taxon>Siphonostomatoida</taxon>
        <taxon>Caligidae</taxon>
        <taxon>Lepeophtheirus</taxon>
    </lineage>
</organism>
<evidence type="ECO:0000313" key="1">
    <source>
        <dbReference type="EMBL" id="CDW41777.1"/>
    </source>
</evidence>
<dbReference type="EMBL" id="HACA01024416">
    <property type="protein sequence ID" value="CDW41777.1"/>
    <property type="molecule type" value="Transcribed_RNA"/>
</dbReference>
<feature type="non-terminal residue" evidence="1">
    <location>
        <position position="1"/>
    </location>
</feature>
<protein>
    <submittedName>
        <fullName evidence="1">Uncharacterized protein</fullName>
    </submittedName>
</protein>
<accession>A0A0K2UV37</accession>